<dbReference type="InterPro" id="IPR055179">
    <property type="entry name" value="Tex-like_central_region"/>
</dbReference>
<reference evidence="2" key="1">
    <citation type="submission" date="2016-01" db="EMBL/GenBank/DDBJ databases">
        <authorList>
            <person name="Mcilroy J.S."/>
            <person name="Karst M S."/>
            <person name="Albertsen M."/>
        </authorList>
    </citation>
    <scope>NUCLEOTIDE SEQUENCE</scope>
    <source>
        <strain evidence="2">Cfx-K</strain>
    </source>
</reference>
<dbReference type="Pfam" id="PF12836">
    <property type="entry name" value="HHH_3"/>
    <property type="match status" value="1"/>
</dbReference>
<evidence type="ECO:0000313" key="2">
    <source>
        <dbReference type="EMBL" id="CUS06196.1"/>
    </source>
</evidence>
<sequence length="735" mass="78752">MTNDERITERISAQLNVRPSQVAAVIALLDGGATLPFIARYRKEATGSLDEEQIRHIEAESGRLRALDERRAAVIASVTEQGAMTPELAAQLGAAETLHALEDLYAPYKPKRRTRATIARERGLGPLADLILAQPATRQSAAELARPFVNEQAPTSDDALAGARDIVAESISDHAAVRGRLRERAMQTGLITSRLIDGAADDKGLYRLYYDFALEAPRLRPHQTLALNRGEKEKILRVGLVVPEAEQLLAIRAHFRPDRRSPLAEQLQLAADDAARRLLLPAVERDVRRALSETAERHAITVFGRNLRALLTQPPLAGHVVVGIDPGFRTGCKAAVLDPTGKVLDTATLYPHPPQKKWDEAAATLTGLIVRHGVTLIAIGNGTASRETEQLVAGLTRERPGLHYVIVNEAGASVYSAGTLARAELPDMDVTMRGAVSIGRRLLDPLAELVKIDAKSIGVGLYQHDVDQKELAAALDGVVESVVNQVGVEVNTASPALLAHVAGIGPKLAGQIVAHRDARGPFPGRAALREVSGLGPKAFEQAAGFLRIRDGANPLDAGAIHPESYGAAERVLARVADDGRRTTDHGRPAAGGLWSVVSGRPSSPEEMRALLDRLCEEVGMEQLAAELGTGVPTLADILDQLARPGRDPRADLPPPLLRSDVLSLDDLSPGLTLSGTVRNVVDFGAFVDVGLKHDGLLHRSRLPRGTALSVGDVIEVVVVEVDKERGRVGLGWKKE</sequence>
<dbReference type="SUPFAM" id="SSF53098">
    <property type="entry name" value="Ribonuclease H-like"/>
    <property type="match status" value="1"/>
</dbReference>
<dbReference type="FunFam" id="1.10.150.310:FF:000002">
    <property type="entry name" value="Putative transcription modulator/accessory protein"/>
    <property type="match status" value="1"/>
</dbReference>
<dbReference type="InterPro" id="IPR023323">
    <property type="entry name" value="Tex-like_dom_sf"/>
</dbReference>
<dbReference type="GO" id="GO:0006139">
    <property type="term" value="P:nucleobase-containing compound metabolic process"/>
    <property type="evidence" value="ECO:0007669"/>
    <property type="project" value="InterPro"/>
</dbReference>
<dbReference type="PROSITE" id="PS50126">
    <property type="entry name" value="S1"/>
    <property type="match status" value="1"/>
</dbReference>
<dbReference type="InterPro" id="IPR050437">
    <property type="entry name" value="Ribos_protein_bS1-like"/>
</dbReference>
<dbReference type="Pfam" id="PF00575">
    <property type="entry name" value="S1"/>
    <property type="match status" value="1"/>
</dbReference>
<dbReference type="FunFam" id="1.10.10.650:FF:000001">
    <property type="entry name" value="S1 RNA-binding domain 1"/>
    <property type="match status" value="1"/>
</dbReference>
<dbReference type="AlphaFoldDB" id="A0A160T710"/>
<dbReference type="GO" id="GO:0003729">
    <property type="term" value="F:mRNA binding"/>
    <property type="evidence" value="ECO:0007669"/>
    <property type="project" value="TreeGrafter"/>
</dbReference>
<dbReference type="SUPFAM" id="SSF158832">
    <property type="entry name" value="Tex N-terminal region-like"/>
    <property type="match status" value="1"/>
</dbReference>
<organism evidence="2 3">
    <name type="scientific">Candidatus Promineifilum breve</name>
    <dbReference type="NCBI Taxonomy" id="1806508"/>
    <lineage>
        <taxon>Bacteria</taxon>
        <taxon>Bacillati</taxon>
        <taxon>Chloroflexota</taxon>
        <taxon>Ardenticatenia</taxon>
        <taxon>Candidatus Promineifilales</taxon>
        <taxon>Candidatus Promineifilaceae</taxon>
        <taxon>Candidatus Promineifilum</taxon>
    </lineage>
</organism>
<dbReference type="InterPro" id="IPR032639">
    <property type="entry name" value="Tex_YqgF"/>
</dbReference>
<keyword evidence="3" id="KW-1185">Reference proteome</keyword>
<dbReference type="EMBL" id="LN890656">
    <property type="protein sequence ID" value="CUS06196.1"/>
    <property type="molecule type" value="Genomic_DNA"/>
</dbReference>
<dbReference type="PANTHER" id="PTHR10724:SF10">
    <property type="entry name" value="S1 RNA-BINDING DOMAIN-CONTAINING PROTEIN 1"/>
    <property type="match status" value="1"/>
</dbReference>
<dbReference type="InterPro" id="IPR003029">
    <property type="entry name" value="S1_domain"/>
</dbReference>
<dbReference type="FunFam" id="3.30.420.140:FF:000001">
    <property type="entry name" value="RNA-binding transcriptional accessory protein"/>
    <property type="match status" value="1"/>
</dbReference>
<dbReference type="RefSeq" id="WP_173776364.1">
    <property type="nucleotide sequence ID" value="NZ_LN890656.1"/>
</dbReference>
<dbReference type="Pfam" id="PF09371">
    <property type="entry name" value="Tex_N"/>
    <property type="match status" value="1"/>
</dbReference>
<dbReference type="InterPro" id="IPR012337">
    <property type="entry name" value="RNaseH-like_sf"/>
</dbReference>
<dbReference type="SUPFAM" id="SSF47781">
    <property type="entry name" value="RuvA domain 2-like"/>
    <property type="match status" value="2"/>
</dbReference>
<dbReference type="Gene3D" id="2.40.50.140">
    <property type="entry name" value="Nucleic acid-binding proteins"/>
    <property type="match status" value="1"/>
</dbReference>
<accession>A0A160T710</accession>
<dbReference type="InterPro" id="IPR018974">
    <property type="entry name" value="Tex-like_N"/>
</dbReference>
<gene>
    <name evidence="2" type="ORF">CFX0092_B0662</name>
</gene>
<name>A0A160T710_9CHLR</name>
<dbReference type="GO" id="GO:0006412">
    <property type="term" value="P:translation"/>
    <property type="evidence" value="ECO:0007669"/>
    <property type="project" value="TreeGrafter"/>
</dbReference>
<dbReference type="Pfam" id="PF17674">
    <property type="entry name" value="HHH_9"/>
    <property type="match status" value="2"/>
</dbReference>
<dbReference type="PANTHER" id="PTHR10724">
    <property type="entry name" value="30S RIBOSOMAL PROTEIN S1"/>
    <property type="match status" value="1"/>
</dbReference>
<dbReference type="SUPFAM" id="SSF50249">
    <property type="entry name" value="Nucleic acid-binding proteins"/>
    <property type="match status" value="1"/>
</dbReference>
<evidence type="ECO:0000313" key="3">
    <source>
        <dbReference type="Proteomes" id="UP000215027"/>
    </source>
</evidence>
<dbReference type="Gene3D" id="1.10.150.310">
    <property type="entry name" value="Tex RuvX-like domain-like"/>
    <property type="match status" value="1"/>
</dbReference>
<dbReference type="KEGG" id="pbf:CFX0092_B0662"/>
<dbReference type="Proteomes" id="UP000215027">
    <property type="component" value="Chromosome II"/>
</dbReference>
<proteinExistence type="predicted"/>
<dbReference type="SMART" id="SM00732">
    <property type="entry name" value="YqgFc"/>
    <property type="match status" value="1"/>
</dbReference>
<feature type="domain" description="S1 motif" evidence="1">
    <location>
        <begin position="670"/>
        <end position="733"/>
    </location>
</feature>
<dbReference type="InterPro" id="IPR037027">
    <property type="entry name" value="YqgF/RNaseH-like_dom_sf"/>
</dbReference>
<dbReference type="Gene3D" id="3.30.420.140">
    <property type="entry name" value="YqgF/RNase H-like domain"/>
    <property type="match status" value="1"/>
</dbReference>
<dbReference type="InterPro" id="IPR006641">
    <property type="entry name" value="YqgF/RNaseH-like_dom"/>
</dbReference>
<dbReference type="Pfam" id="PF16921">
    <property type="entry name" value="Tex_YqgF"/>
    <property type="match status" value="1"/>
</dbReference>
<dbReference type="GO" id="GO:0003735">
    <property type="term" value="F:structural constituent of ribosome"/>
    <property type="evidence" value="ECO:0007669"/>
    <property type="project" value="TreeGrafter"/>
</dbReference>
<protein>
    <recommendedName>
        <fullName evidence="1">S1 motif domain-containing protein</fullName>
    </recommendedName>
</protein>
<dbReference type="InterPro" id="IPR012340">
    <property type="entry name" value="NA-bd_OB-fold"/>
</dbReference>
<dbReference type="Gene3D" id="1.10.3500.10">
    <property type="entry name" value="Tex N-terminal region-like"/>
    <property type="match status" value="1"/>
</dbReference>
<dbReference type="SMART" id="SM00316">
    <property type="entry name" value="S1"/>
    <property type="match status" value="1"/>
</dbReference>
<dbReference type="InterPro" id="IPR023319">
    <property type="entry name" value="Tex-like_HTH_dom_sf"/>
</dbReference>
<dbReference type="Pfam" id="PF22706">
    <property type="entry name" value="Tex_central_region"/>
    <property type="match status" value="1"/>
</dbReference>
<dbReference type="Gene3D" id="1.10.10.650">
    <property type="entry name" value="RuvA domain 2-like"/>
    <property type="match status" value="1"/>
</dbReference>
<dbReference type="InterPro" id="IPR010994">
    <property type="entry name" value="RuvA_2-like"/>
</dbReference>
<dbReference type="InterPro" id="IPR041692">
    <property type="entry name" value="HHH_9"/>
</dbReference>
<evidence type="ECO:0000259" key="1">
    <source>
        <dbReference type="PROSITE" id="PS50126"/>
    </source>
</evidence>